<comment type="similarity">
    <text evidence="7">Belongs to the ATPase delta chain family.</text>
</comment>
<comment type="function">
    <text evidence="7">This protein is part of the stalk that links CF(0) to CF(1). It either transmits conformational changes from CF(0) to CF(1) or is implicated in proton conduction.</text>
</comment>
<evidence type="ECO:0000313" key="8">
    <source>
        <dbReference type="EMBL" id="KIE43658.1"/>
    </source>
</evidence>
<keyword evidence="2 7" id="KW-0813">Transport</keyword>
<dbReference type="AlphaFoldDB" id="A0A0C1TW73"/>
<evidence type="ECO:0000256" key="3">
    <source>
        <dbReference type="ARBA" id="ARBA00022781"/>
    </source>
</evidence>
<dbReference type="HAMAP" id="MF_01416">
    <property type="entry name" value="ATP_synth_delta_bact"/>
    <property type="match status" value="1"/>
</dbReference>
<comment type="function">
    <text evidence="7">F(1)F(0) ATP synthase produces ATP from ADP in the presence of a proton or sodium gradient. F-type ATPases consist of two structural domains, F(1) containing the extramembraneous catalytic core and F(0) containing the membrane proton channel, linked together by a central stalk and a peripheral stalk. During catalysis, ATP synthesis in the catalytic domain of F(1) is coupled via a rotary mechanism of the central stalk subunits to proton translocation.</text>
</comment>
<dbReference type="PANTHER" id="PTHR11910">
    <property type="entry name" value="ATP SYNTHASE DELTA CHAIN"/>
    <property type="match status" value="1"/>
</dbReference>
<keyword evidence="5 7" id="KW-0472">Membrane</keyword>
<dbReference type="SUPFAM" id="SSF47928">
    <property type="entry name" value="N-terminal domain of the delta subunit of the F1F0-ATP synthase"/>
    <property type="match status" value="1"/>
</dbReference>
<dbReference type="GO" id="GO:0045259">
    <property type="term" value="C:proton-transporting ATP synthase complex"/>
    <property type="evidence" value="ECO:0007669"/>
    <property type="project" value="UniProtKB-KW"/>
</dbReference>
<name>A0A0C1TW73_9BACT</name>
<keyword evidence="9" id="KW-1185">Reference proteome</keyword>
<evidence type="ECO:0000256" key="6">
    <source>
        <dbReference type="ARBA" id="ARBA00023310"/>
    </source>
</evidence>
<keyword evidence="6 7" id="KW-0066">ATP synthesis</keyword>
<reference evidence="8 9" key="1">
    <citation type="submission" date="2015-01" db="EMBL/GenBank/DDBJ databases">
        <title>Genome sequence of the anaerobic bacterium Geobacter soli GSS01, a dissimilatory Fe(III) reducer from soil.</title>
        <authorList>
            <person name="Yang G."/>
            <person name="Zhou S."/>
        </authorList>
    </citation>
    <scope>NUCLEOTIDE SEQUENCE [LARGE SCALE GENOMIC DNA]</scope>
    <source>
        <strain evidence="8 9">GSS01</strain>
    </source>
</reference>
<evidence type="ECO:0000313" key="9">
    <source>
        <dbReference type="Proteomes" id="UP000031433"/>
    </source>
</evidence>
<dbReference type="InterPro" id="IPR026015">
    <property type="entry name" value="ATP_synth_OSCP/delta_N_sf"/>
</dbReference>
<dbReference type="Gene3D" id="1.10.520.20">
    <property type="entry name" value="N-terminal domain of the delta subunit of the F1F0-ATP synthase"/>
    <property type="match status" value="1"/>
</dbReference>
<evidence type="ECO:0000256" key="5">
    <source>
        <dbReference type="ARBA" id="ARBA00023136"/>
    </source>
</evidence>
<dbReference type="Proteomes" id="UP000031433">
    <property type="component" value="Unassembled WGS sequence"/>
</dbReference>
<organism evidence="8 9">
    <name type="scientific">Geobacter soli</name>
    <dbReference type="NCBI Taxonomy" id="1510391"/>
    <lineage>
        <taxon>Bacteria</taxon>
        <taxon>Pseudomonadati</taxon>
        <taxon>Thermodesulfobacteriota</taxon>
        <taxon>Desulfuromonadia</taxon>
        <taxon>Geobacterales</taxon>
        <taxon>Geobacteraceae</taxon>
        <taxon>Geobacter</taxon>
    </lineage>
</organism>
<keyword evidence="7" id="KW-0139">CF(1)</keyword>
<sequence>MISNAIARRYAKALVQLGAEEGAVDRFGVELGQFTALLDGNADLASVLKSPAYRIEAKREILRDVLAKLNPSGTVSNFLQVLLDRGRIGFTPQIAHSYAVFADELSGIVRPVLTSAFPLDDAQVEGMKSALAKATGKRVELSAQVDSALIGGVVTKIGDKVFDGSVRTQLNRIQDILQKG</sequence>
<proteinExistence type="inferred from homology"/>
<keyword evidence="3 7" id="KW-0375">Hydrogen ion transport</keyword>
<dbReference type="EMBL" id="JXBL01000001">
    <property type="protein sequence ID" value="KIE43658.1"/>
    <property type="molecule type" value="Genomic_DNA"/>
</dbReference>
<evidence type="ECO:0000256" key="4">
    <source>
        <dbReference type="ARBA" id="ARBA00023065"/>
    </source>
</evidence>
<dbReference type="PRINTS" id="PR00125">
    <property type="entry name" value="ATPASEDELTA"/>
</dbReference>
<dbReference type="GO" id="GO:0046933">
    <property type="term" value="F:proton-transporting ATP synthase activity, rotational mechanism"/>
    <property type="evidence" value="ECO:0007669"/>
    <property type="project" value="UniProtKB-UniRule"/>
</dbReference>
<accession>A0A0C1TW73</accession>
<dbReference type="InterPro" id="IPR000711">
    <property type="entry name" value="ATPase_OSCP/dsu"/>
</dbReference>
<dbReference type="NCBIfam" id="TIGR01145">
    <property type="entry name" value="ATP_synt_delta"/>
    <property type="match status" value="1"/>
</dbReference>
<evidence type="ECO:0000256" key="7">
    <source>
        <dbReference type="HAMAP-Rule" id="MF_01416"/>
    </source>
</evidence>
<evidence type="ECO:0000256" key="2">
    <source>
        <dbReference type="ARBA" id="ARBA00022448"/>
    </source>
</evidence>
<comment type="subcellular location">
    <subcellularLocation>
        <location evidence="7">Cell membrane</location>
        <topology evidence="7">Peripheral membrane protein</topology>
    </subcellularLocation>
    <subcellularLocation>
        <location evidence="1">Membrane</location>
    </subcellularLocation>
</comment>
<dbReference type="RefSeq" id="WP_039647333.1">
    <property type="nucleotide sequence ID" value="NZ_JXBL01000001.1"/>
</dbReference>
<comment type="caution">
    <text evidence="8">The sequence shown here is derived from an EMBL/GenBank/DDBJ whole genome shotgun (WGS) entry which is preliminary data.</text>
</comment>
<dbReference type="GO" id="GO:0005886">
    <property type="term" value="C:plasma membrane"/>
    <property type="evidence" value="ECO:0007669"/>
    <property type="project" value="UniProtKB-SubCell"/>
</dbReference>
<gene>
    <name evidence="7" type="primary">atpH</name>
    <name evidence="8" type="ORF">SE37_13980</name>
</gene>
<evidence type="ECO:0000256" key="1">
    <source>
        <dbReference type="ARBA" id="ARBA00004370"/>
    </source>
</evidence>
<protein>
    <recommendedName>
        <fullName evidence="7">ATP synthase subunit delta</fullName>
    </recommendedName>
    <alternativeName>
        <fullName evidence="7">ATP synthase F(1) sector subunit delta</fullName>
    </alternativeName>
    <alternativeName>
        <fullName evidence="7">F-type ATPase subunit delta</fullName>
        <shortName evidence="7">F-ATPase subunit delta</shortName>
    </alternativeName>
</protein>
<dbReference type="Pfam" id="PF00213">
    <property type="entry name" value="OSCP"/>
    <property type="match status" value="1"/>
</dbReference>
<keyword evidence="4 7" id="KW-0406">Ion transport</keyword>
<keyword evidence="7" id="KW-1003">Cell membrane</keyword>